<proteinExistence type="predicted"/>
<reference evidence="1 2" key="1">
    <citation type="journal article" date="2024" name="BMC Genomics">
        <title>Genome assembly of redclaw crayfish (Cherax quadricarinatus) provides insights into its immune adaptation and hypoxia tolerance.</title>
        <authorList>
            <person name="Liu Z."/>
            <person name="Zheng J."/>
            <person name="Li H."/>
            <person name="Fang K."/>
            <person name="Wang S."/>
            <person name="He J."/>
            <person name="Zhou D."/>
            <person name="Weng S."/>
            <person name="Chi M."/>
            <person name="Gu Z."/>
            <person name="He J."/>
            <person name="Li F."/>
            <person name="Wang M."/>
        </authorList>
    </citation>
    <scope>NUCLEOTIDE SEQUENCE [LARGE SCALE GENOMIC DNA]</scope>
    <source>
        <strain evidence="1">ZL_2023a</strain>
    </source>
</reference>
<comment type="caution">
    <text evidence="1">The sequence shown here is derived from an EMBL/GenBank/DDBJ whole genome shotgun (WGS) entry which is preliminary data.</text>
</comment>
<sequence length="609" mass="69380">MIKTKIVSLAMLVCLGLVLMAGYSFITTVISSAYPFKVPLYQTVDPVPTRRAFAKRILLIQREIEALAGKNATIDSVWAMELLAIAADLDSRITKEFNEDLNSTYETQPSEISTNILPKKRHVCPEVYRGRSSDNSLQNNFIQLKCDFVPEFKDVITIIVSAKRWDFDRIRFIVKNIRKYYDVNIFVLTYGTNTSLTLDIDGAFIKTFAAGTSESYAINSVAATISTPFTLVTNSLTHFSRQISLERLVRVLDDLENANIASGAYRSLNGYWSHGCLQQRMENYQLVYVRGYEHSKHECMFCDDVLGPFVVRTEFLKEVPLTESLEGSVMFHDWFINVRLLGSLVVVCPDVMFFIEVESIMEHDDWLKIAKKWSLQYIKPYDEKELEFSCEEAEITCINLMTAVASFLLPPCCRKKIRRELGYIEDCAEKLGVYYEFQAGTLLGAVKADGLLPWDFDTDVLTDCKDQQLWLTKGMDCMKRKNCKSVLISGSYWTSTCELSTIDISCRYNSSIYLPPEYRGVPTRANVDGKSSIVMANPGLTVRNYYGREYLKHAVHWRYSSNSLVPKDDGLGQLPGMWSLCKEPGFHSCLDHFPVDGNLKFKKLSQQLH</sequence>
<dbReference type="EMBL" id="JARKIK010000079">
    <property type="protein sequence ID" value="KAK8726307.1"/>
    <property type="molecule type" value="Genomic_DNA"/>
</dbReference>
<protein>
    <submittedName>
        <fullName evidence="1">Uncharacterized protein</fullName>
    </submittedName>
</protein>
<dbReference type="PANTHER" id="PTHR13627:SF34">
    <property type="entry name" value="RIBITOL-5-PHOSPHATE TRANSFERASE"/>
    <property type="match status" value="1"/>
</dbReference>
<accession>A0AAW0W8Z6</accession>
<dbReference type="PANTHER" id="PTHR13627">
    <property type="entry name" value="FUKUTIN RELATED PROTEIN"/>
    <property type="match status" value="1"/>
</dbReference>
<organism evidence="1 2">
    <name type="scientific">Cherax quadricarinatus</name>
    <name type="common">Australian red claw crayfish</name>
    <dbReference type="NCBI Taxonomy" id="27406"/>
    <lineage>
        <taxon>Eukaryota</taxon>
        <taxon>Metazoa</taxon>
        <taxon>Ecdysozoa</taxon>
        <taxon>Arthropoda</taxon>
        <taxon>Crustacea</taxon>
        <taxon>Multicrustacea</taxon>
        <taxon>Malacostraca</taxon>
        <taxon>Eumalacostraca</taxon>
        <taxon>Eucarida</taxon>
        <taxon>Decapoda</taxon>
        <taxon>Pleocyemata</taxon>
        <taxon>Astacidea</taxon>
        <taxon>Parastacoidea</taxon>
        <taxon>Parastacidae</taxon>
        <taxon>Cherax</taxon>
    </lineage>
</organism>
<name>A0AAW0W8Z6_CHEQU</name>
<dbReference type="AlphaFoldDB" id="A0AAW0W8Z6"/>
<evidence type="ECO:0000313" key="1">
    <source>
        <dbReference type="EMBL" id="KAK8726307.1"/>
    </source>
</evidence>
<evidence type="ECO:0000313" key="2">
    <source>
        <dbReference type="Proteomes" id="UP001445076"/>
    </source>
</evidence>
<dbReference type="Proteomes" id="UP001445076">
    <property type="component" value="Unassembled WGS sequence"/>
</dbReference>
<dbReference type="InterPro" id="IPR052613">
    <property type="entry name" value="LicD_transferase"/>
</dbReference>
<gene>
    <name evidence="1" type="ORF">OTU49_010202</name>
</gene>
<keyword evidence="2" id="KW-1185">Reference proteome</keyword>